<dbReference type="EMBL" id="PYVU01000772">
    <property type="protein sequence ID" value="PTB88277.1"/>
    <property type="molecule type" value="Genomic_DNA"/>
</dbReference>
<feature type="non-terminal residue" evidence="1">
    <location>
        <position position="1"/>
    </location>
</feature>
<dbReference type="Proteomes" id="UP000240608">
    <property type="component" value="Unassembled WGS sequence"/>
</dbReference>
<gene>
    <name evidence="1" type="ORF">C9994_17900</name>
</gene>
<comment type="caution">
    <text evidence="1">The sequence shown here is derived from an EMBL/GenBank/DDBJ whole genome shotgun (WGS) entry which is preliminary data.</text>
</comment>
<name>A0A2T4D396_9BACT</name>
<organism evidence="1 2">
    <name type="scientific">Marivirga lumbricoides</name>
    <dbReference type="NCBI Taxonomy" id="1046115"/>
    <lineage>
        <taxon>Bacteria</taxon>
        <taxon>Pseudomonadati</taxon>
        <taxon>Bacteroidota</taxon>
        <taxon>Cytophagia</taxon>
        <taxon>Cytophagales</taxon>
        <taxon>Marivirgaceae</taxon>
        <taxon>Marivirga</taxon>
    </lineage>
</organism>
<reference evidence="1 2" key="1">
    <citation type="submission" date="2018-03" db="EMBL/GenBank/DDBJ databases">
        <title>Cross-interface Injection: A General Nanoliter Liquid Handling Method Applied to Single Cells Genome Amplification Automated Nanoliter Liquid Handling Applied to Single Cell Multiple Displacement Amplification.</title>
        <authorList>
            <person name="Yun J."/>
            <person name="Xu P."/>
            <person name="Xu J."/>
            <person name="Dai X."/>
            <person name="Wang Y."/>
            <person name="Zheng X."/>
            <person name="Cao C."/>
            <person name="Yi Q."/>
            <person name="Zhu Y."/>
            <person name="Wang L."/>
            <person name="Dong Z."/>
            <person name="Huang Y."/>
            <person name="Huang L."/>
            <person name="Du W."/>
        </authorList>
    </citation>
    <scope>NUCLEOTIDE SEQUENCE [LARGE SCALE GENOMIC DNA]</scope>
    <source>
        <strain evidence="1 2">Z-D1-2</strain>
    </source>
</reference>
<evidence type="ECO:0000313" key="1">
    <source>
        <dbReference type="EMBL" id="PTB88277.1"/>
    </source>
</evidence>
<feature type="non-terminal residue" evidence="1">
    <location>
        <position position="168"/>
    </location>
</feature>
<accession>A0A2T4D396</accession>
<sequence length="168" mass="20437">TLETSFNFDIPYINFKVKKVFKAPVKIEELPLSLSTPTYYRFYDINNRNEIEYETYEGWNEFQENSKYWMIMADIINDTFRIFEQNKEEFEHKVFISNKSDEYFNERNSIKRELKAFNAQIYPDEDFSIEANYMDDSELFFMKKCDVSLHFPDEFLDLNNEARDKAFN</sequence>
<dbReference type="AlphaFoldDB" id="A0A2T4D396"/>
<proteinExistence type="predicted"/>
<evidence type="ECO:0000313" key="2">
    <source>
        <dbReference type="Proteomes" id="UP000240608"/>
    </source>
</evidence>
<protein>
    <submittedName>
        <fullName evidence="1">Uncharacterized protein</fullName>
    </submittedName>
</protein>